<protein>
    <recommendedName>
        <fullName evidence="1">Rho-GAP domain-containing protein</fullName>
    </recommendedName>
</protein>
<evidence type="ECO:0000313" key="3">
    <source>
        <dbReference type="Proteomes" id="UP000494206"/>
    </source>
</evidence>
<dbReference type="Pfam" id="PF00620">
    <property type="entry name" value="RhoGAP"/>
    <property type="match status" value="1"/>
</dbReference>
<dbReference type="GO" id="GO:0007264">
    <property type="term" value="P:small GTPase-mediated signal transduction"/>
    <property type="evidence" value="ECO:0007669"/>
    <property type="project" value="InterPro"/>
</dbReference>
<dbReference type="PROSITE" id="PS50238">
    <property type="entry name" value="RHOGAP"/>
    <property type="match status" value="1"/>
</dbReference>
<dbReference type="AlphaFoldDB" id="A0A8S1F955"/>
<dbReference type="InterPro" id="IPR000198">
    <property type="entry name" value="RhoGAP_dom"/>
</dbReference>
<feature type="domain" description="Rho-GAP" evidence="1">
    <location>
        <begin position="52"/>
        <end position="256"/>
    </location>
</feature>
<dbReference type="InterPro" id="IPR008936">
    <property type="entry name" value="Rho_GTPase_activation_prot"/>
</dbReference>
<reference evidence="2 3" key="1">
    <citation type="submission" date="2020-04" db="EMBL/GenBank/DDBJ databases">
        <authorList>
            <person name="Laetsch R D."/>
            <person name="Stevens L."/>
            <person name="Kumar S."/>
            <person name="Blaxter L. M."/>
        </authorList>
    </citation>
    <scope>NUCLEOTIDE SEQUENCE [LARGE SCALE GENOMIC DNA]</scope>
</reference>
<dbReference type="Proteomes" id="UP000494206">
    <property type="component" value="Unassembled WGS sequence"/>
</dbReference>
<dbReference type="SMART" id="SM00324">
    <property type="entry name" value="RhoGAP"/>
    <property type="match status" value="1"/>
</dbReference>
<organism evidence="2 3">
    <name type="scientific">Caenorhabditis bovis</name>
    <dbReference type="NCBI Taxonomy" id="2654633"/>
    <lineage>
        <taxon>Eukaryota</taxon>
        <taxon>Metazoa</taxon>
        <taxon>Ecdysozoa</taxon>
        <taxon>Nematoda</taxon>
        <taxon>Chromadorea</taxon>
        <taxon>Rhabditida</taxon>
        <taxon>Rhabditina</taxon>
        <taxon>Rhabditomorpha</taxon>
        <taxon>Rhabditoidea</taxon>
        <taxon>Rhabditidae</taxon>
        <taxon>Peloderinae</taxon>
        <taxon>Caenorhabditis</taxon>
    </lineage>
</organism>
<evidence type="ECO:0000259" key="1">
    <source>
        <dbReference type="PROSITE" id="PS50238"/>
    </source>
</evidence>
<dbReference type="Gene3D" id="1.10.555.10">
    <property type="entry name" value="Rho GTPase activation protein"/>
    <property type="match status" value="1"/>
</dbReference>
<dbReference type="PANTHER" id="PTHR12783:SF5">
    <property type="entry name" value="RALA-BINDING PROTEIN 1"/>
    <property type="match status" value="1"/>
</dbReference>
<accession>A0A8S1F955</accession>
<dbReference type="GO" id="GO:0031267">
    <property type="term" value="F:small GTPase binding"/>
    <property type="evidence" value="ECO:0007669"/>
    <property type="project" value="InterPro"/>
</dbReference>
<dbReference type="EMBL" id="CADEPM010000007">
    <property type="protein sequence ID" value="CAB3408273.1"/>
    <property type="molecule type" value="Genomic_DNA"/>
</dbReference>
<dbReference type="SUPFAM" id="SSF48350">
    <property type="entry name" value="GTPase activation domain, GAP"/>
    <property type="match status" value="1"/>
</dbReference>
<dbReference type="PANTHER" id="PTHR12783">
    <property type="entry name" value="RALA BINDING PROTEIN 1 RALBP1"/>
    <property type="match status" value="1"/>
</dbReference>
<keyword evidence="3" id="KW-1185">Reference proteome</keyword>
<comment type="caution">
    <text evidence="2">The sequence shown here is derived from an EMBL/GenBank/DDBJ whole genome shotgun (WGS) entry which is preliminary data.</text>
</comment>
<evidence type="ECO:0000313" key="2">
    <source>
        <dbReference type="EMBL" id="CAB3408273.1"/>
    </source>
</evidence>
<dbReference type="GO" id="GO:0005096">
    <property type="term" value="F:GTPase activator activity"/>
    <property type="evidence" value="ECO:0007669"/>
    <property type="project" value="InterPro"/>
</dbReference>
<dbReference type="OrthoDB" id="10033734at2759"/>
<proteinExistence type="predicted"/>
<sequence>MHDAVEKKKKGLRLVARKSIMSKWRKLNSDDSDVPPSTEPEINESPSHILRLKLSEAVAADPSLDGVPLPTFFRYAIDYIEEHGLTTEGIYRLSPPKNRLDELERKANNREPLYFADVHDATGLIKRFLRQTPEPVLPVEFERIAESCQCGLAFATQLKPGAICTCGKVQEMKEALKLLEIERKTLFYYVFLHAQNVMTKEKENKMGLQALGLLLQTVLEMSRKLVCFSVHAIRAFDGRPVEGGCYLLEESFEIVK</sequence>
<gene>
    <name evidence="2" type="ORF">CBOVIS_LOCUS10071</name>
</gene>
<name>A0A8S1F955_9PELO</name>
<dbReference type="InterPro" id="IPR039767">
    <property type="entry name" value="RALBP1"/>
</dbReference>